<dbReference type="RefSeq" id="WP_176268286.1">
    <property type="nucleotide sequence ID" value="NZ_JABWGV010000008.1"/>
</dbReference>
<organism evidence="2 3">
    <name type="scientific">Qipengyuania atrilutea</name>
    <dbReference type="NCBI Taxonomy" id="2744473"/>
    <lineage>
        <taxon>Bacteria</taxon>
        <taxon>Pseudomonadati</taxon>
        <taxon>Pseudomonadota</taxon>
        <taxon>Alphaproteobacteria</taxon>
        <taxon>Sphingomonadales</taxon>
        <taxon>Erythrobacteraceae</taxon>
        <taxon>Qipengyuania</taxon>
    </lineage>
</organism>
<feature type="transmembrane region" description="Helical" evidence="1">
    <location>
        <begin position="25"/>
        <end position="44"/>
    </location>
</feature>
<gene>
    <name evidence="2" type="ORF">HUV48_13670</name>
</gene>
<evidence type="ECO:0000313" key="3">
    <source>
        <dbReference type="Proteomes" id="UP000561438"/>
    </source>
</evidence>
<keyword evidence="1" id="KW-0812">Transmembrane</keyword>
<protein>
    <recommendedName>
        <fullName evidence="4">DUF4760 domain-containing protein</fullName>
    </recommendedName>
</protein>
<sequence>MAIQNTETIWTDWVFGLSIPAGGWLSLWGGLFGVVAAFLLSILYQNVRNRRTREAARTKISEAQESLRRGVAPYFTAENADAIDVESTGRAAKAITHAKAAFEWAIAHPQHFTFEEWTRIHLMHSTINNWIETNKRSGGFISALYRGQCEVFMLTPVARHLEPYFHGGDVR</sequence>
<evidence type="ECO:0000256" key="1">
    <source>
        <dbReference type="SAM" id="Phobius"/>
    </source>
</evidence>
<dbReference type="EMBL" id="JABWGV010000008">
    <property type="protein sequence ID" value="NVD46057.1"/>
    <property type="molecule type" value="Genomic_DNA"/>
</dbReference>
<name>A0A850H6F0_9SPHN</name>
<comment type="caution">
    <text evidence="2">The sequence shown here is derived from an EMBL/GenBank/DDBJ whole genome shotgun (WGS) entry which is preliminary data.</text>
</comment>
<evidence type="ECO:0008006" key="4">
    <source>
        <dbReference type="Google" id="ProtNLM"/>
    </source>
</evidence>
<dbReference type="AlphaFoldDB" id="A0A850H6F0"/>
<dbReference type="Proteomes" id="UP000561438">
    <property type="component" value="Unassembled WGS sequence"/>
</dbReference>
<reference evidence="2 3" key="1">
    <citation type="submission" date="2020-06" db="EMBL/GenBank/DDBJ databases">
        <title>Altererythrobacter sp. HHU K3-1.</title>
        <authorList>
            <person name="Zhang D."/>
            <person name="Xue H."/>
        </authorList>
    </citation>
    <scope>NUCLEOTIDE SEQUENCE [LARGE SCALE GENOMIC DNA]</scope>
    <source>
        <strain evidence="2 3">HHU K3-1</strain>
    </source>
</reference>
<keyword evidence="1" id="KW-1133">Transmembrane helix</keyword>
<keyword evidence="3" id="KW-1185">Reference proteome</keyword>
<proteinExistence type="predicted"/>
<evidence type="ECO:0000313" key="2">
    <source>
        <dbReference type="EMBL" id="NVD46057.1"/>
    </source>
</evidence>
<accession>A0A850H6F0</accession>
<keyword evidence="1" id="KW-0472">Membrane</keyword>